<sequence length="216" mass="24626">PLLSPMWHCLNISPLAFRYIASSISNFYKSFIAGTYIISSGSKNRCPSPLAMVGIIKSVLEDSNVKRNARILLSSGSKINMNLLALVVNDLFENVENKSYDIYELLNQRIKIYAIDDNSYKVGIDLFNDEFEDPKSVRLLSWNSSENSEIKKISDTFKTIPEQPINKISEFYIKIINDKQLWLGVNEKGDLVPSEKPILFYISNVPFLDQIAYRIS</sequence>
<proteinExistence type="predicted"/>
<name>A0ACA9SJV9_9GLOM</name>
<keyword evidence="2" id="KW-1185">Reference proteome</keyword>
<gene>
    <name evidence="1" type="ORF">RPERSI_LOCUS31481</name>
</gene>
<accession>A0ACA9SJV9</accession>
<feature type="non-terminal residue" evidence="1">
    <location>
        <position position="216"/>
    </location>
</feature>
<organism evidence="1 2">
    <name type="scientific">Racocetra persica</name>
    <dbReference type="NCBI Taxonomy" id="160502"/>
    <lineage>
        <taxon>Eukaryota</taxon>
        <taxon>Fungi</taxon>
        <taxon>Fungi incertae sedis</taxon>
        <taxon>Mucoromycota</taxon>
        <taxon>Glomeromycotina</taxon>
        <taxon>Glomeromycetes</taxon>
        <taxon>Diversisporales</taxon>
        <taxon>Gigasporaceae</taxon>
        <taxon>Racocetra</taxon>
    </lineage>
</organism>
<feature type="non-terminal residue" evidence="1">
    <location>
        <position position="1"/>
    </location>
</feature>
<dbReference type="Proteomes" id="UP000789920">
    <property type="component" value="Unassembled WGS sequence"/>
</dbReference>
<evidence type="ECO:0000313" key="2">
    <source>
        <dbReference type="Proteomes" id="UP000789920"/>
    </source>
</evidence>
<dbReference type="EMBL" id="CAJVQC010127106">
    <property type="protein sequence ID" value="CAG8840563.1"/>
    <property type="molecule type" value="Genomic_DNA"/>
</dbReference>
<evidence type="ECO:0000313" key="1">
    <source>
        <dbReference type="EMBL" id="CAG8840563.1"/>
    </source>
</evidence>
<comment type="caution">
    <text evidence="1">The sequence shown here is derived from an EMBL/GenBank/DDBJ whole genome shotgun (WGS) entry which is preliminary data.</text>
</comment>
<protein>
    <submittedName>
        <fullName evidence="1">11206_t:CDS:1</fullName>
    </submittedName>
</protein>
<reference evidence="1" key="1">
    <citation type="submission" date="2021-06" db="EMBL/GenBank/DDBJ databases">
        <authorList>
            <person name="Kallberg Y."/>
            <person name="Tangrot J."/>
            <person name="Rosling A."/>
        </authorList>
    </citation>
    <scope>NUCLEOTIDE SEQUENCE</scope>
    <source>
        <strain evidence="1">MA461A</strain>
    </source>
</reference>